<keyword evidence="3" id="KW-1185">Reference proteome</keyword>
<organism evidence="2 3">
    <name type="scientific">Ceratopteris richardii</name>
    <name type="common">Triangle waterfern</name>
    <dbReference type="NCBI Taxonomy" id="49495"/>
    <lineage>
        <taxon>Eukaryota</taxon>
        <taxon>Viridiplantae</taxon>
        <taxon>Streptophyta</taxon>
        <taxon>Embryophyta</taxon>
        <taxon>Tracheophyta</taxon>
        <taxon>Polypodiopsida</taxon>
        <taxon>Polypodiidae</taxon>
        <taxon>Polypodiales</taxon>
        <taxon>Pteridineae</taxon>
        <taxon>Pteridaceae</taxon>
        <taxon>Parkerioideae</taxon>
        <taxon>Ceratopteris</taxon>
    </lineage>
</organism>
<evidence type="ECO:0000313" key="3">
    <source>
        <dbReference type="Proteomes" id="UP000825935"/>
    </source>
</evidence>
<comment type="caution">
    <text evidence="2">The sequence shown here is derived from an EMBL/GenBank/DDBJ whole genome shotgun (WGS) entry which is preliminary data.</text>
</comment>
<dbReference type="PANTHER" id="PTHR34687">
    <property type="entry name" value="CHAPERONE PROTEIN DNAJ-LIKE PROTEIN"/>
    <property type="match status" value="1"/>
</dbReference>
<dbReference type="PANTHER" id="PTHR34687:SF1">
    <property type="entry name" value="CHAPERONE PROTEIN DNAJ-LIKE PROTEIN"/>
    <property type="match status" value="1"/>
</dbReference>
<dbReference type="AlphaFoldDB" id="A0A8T2QA92"/>
<dbReference type="OrthoDB" id="525163at2759"/>
<dbReference type="Proteomes" id="UP000825935">
    <property type="component" value="Chromosome 36"/>
</dbReference>
<protein>
    <recommendedName>
        <fullName evidence="4">Drought-induced protein 1</fullName>
    </recommendedName>
</protein>
<name>A0A8T2QA92_CERRI</name>
<evidence type="ECO:0008006" key="4">
    <source>
        <dbReference type="Google" id="ProtNLM"/>
    </source>
</evidence>
<dbReference type="OMA" id="YIWVIEA"/>
<reference evidence="2" key="1">
    <citation type="submission" date="2021-08" db="EMBL/GenBank/DDBJ databases">
        <title>WGS assembly of Ceratopteris richardii.</title>
        <authorList>
            <person name="Marchant D.B."/>
            <person name="Chen G."/>
            <person name="Jenkins J."/>
            <person name="Shu S."/>
            <person name="Leebens-Mack J."/>
            <person name="Grimwood J."/>
            <person name="Schmutz J."/>
            <person name="Soltis P."/>
            <person name="Soltis D."/>
            <person name="Chen Z.-H."/>
        </authorList>
    </citation>
    <scope>NUCLEOTIDE SEQUENCE</scope>
    <source>
        <strain evidence="2">Whitten #5841</strain>
        <tissue evidence="2">Leaf</tissue>
    </source>
</reference>
<dbReference type="EMBL" id="CM035441">
    <property type="protein sequence ID" value="KAH7280550.1"/>
    <property type="molecule type" value="Genomic_DNA"/>
</dbReference>
<evidence type="ECO:0000313" key="2">
    <source>
        <dbReference type="EMBL" id="KAH7280550.1"/>
    </source>
</evidence>
<evidence type="ECO:0000256" key="1">
    <source>
        <dbReference type="SAM" id="MobiDB-lite"/>
    </source>
</evidence>
<gene>
    <name evidence="2" type="ORF">KP509_36G002400</name>
</gene>
<feature type="compositionally biased region" description="Low complexity" evidence="1">
    <location>
        <begin position="93"/>
        <end position="114"/>
    </location>
</feature>
<sequence length="114" mass="11539">MAPQILLQQLASGVGVLAGAFMVKSLLDSQNNASVSSAFPRCPTCGGTRRVPCLCTRWSDGDVGCRSCGGSGMSICNSCGGSGTGRPLPATVRPSSVPRSSQGPSSSMRCVNSL</sequence>
<feature type="region of interest" description="Disordered" evidence="1">
    <location>
        <begin position="87"/>
        <end position="114"/>
    </location>
</feature>
<proteinExistence type="predicted"/>
<accession>A0A8T2QA92</accession>